<dbReference type="EMBL" id="CP100355">
    <property type="protein sequence ID" value="UTF52228.1"/>
    <property type="molecule type" value="Genomic_DNA"/>
</dbReference>
<sequence length="292" mass="32641">MNDDEAVSVEHRPPEEVFELLSNDLRVEIVQVLGEAGEALTFSALRTAVSERDSGKFNYHLQKLVGHFVTQDEDGYRLSFAGEQVYGAILSGSYTANASIPPFEFDGPCPMCGHAILVAEYGNETALLYCPECDEWRNEFSFPPGTLDQFARQELPFAFDRWMRATVMKFLQGFCENCGGRVDATLERASSANSRPVRAVFECGRCDDELRASPALPVLYHPVTISFFERYGVNVLHDPSWRYYGEDDDMLVEILDDDPLRARVSVTVDETELVATVDHDVTIVDVAISGDD</sequence>
<organism evidence="3 4">
    <name type="scientific">Natronosalvus rutilus</name>
    <dbReference type="NCBI Taxonomy" id="2953753"/>
    <lineage>
        <taxon>Archaea</taxon>
        <taxon>Methanobacteriati</taxon>
        <taxon>Methanobacteriota</taxon>
        <taxon>Stenosarchaea group</taxon>
        <taxon>Halobacteria</taxon>
        <taxon>Halobacteriales</taxon>
        <taxon>Natrialbaceae</taxon>
        <taxon>Natronosalvus</taxon>
    </lineage>
</organism>
<proteinExistence type="predicted"/>
<feature type="domain" description="DUF7351" evidence="2">
    <location>
        <begin position="106"/>
        <end position="283"/>
    </location>
</feature>
<dbReference type="KEGG" id="sawl:NGM29_10510"/>
<protein>
    <recommendedName>
        <fullName evidence="5">ArsR family transcriptional regulator</fullName>
    </recommendedName>
</protein>
<accession>A0A9E7SVF3</accession>
<dbReference type="AlphaFoldDB" id="A0A9E7SVF3"/>
<feature type="domain" description="DUF7347" evidence="1">
    <location>
        <begin position="14"/>
        <end position="89"/>
    </location>
</feature>
<keyword evidence="4" id="KW-1185">Reference proteome</keyword>
<evidence type="ECO:0008006" key="5">
    <source>
        <dbReference type="Google" id="ProtNLM"/>
    </source>
</evidence>
<dbReference type="GeneID" id="73290482"/>
<evidence type="ECO:0000313" key="3">
    <source>
        <dbReference type="EMBL" id="UTF52228.1"/>
    </source>
</evidence>
<dbReference type="InterPro" id="IPR036388">
    <property type="entry name" value="WH-like_DNA-bd_sf"/>
</dbReference>
<dbReference type="Proteomes" id="UP001056855">
    <property type="component" value="Chromosome"/>
</dbReference>
<dbReference type="Pfam" id="PF24038">
    <property type="entry name" value="DUF7347"/>
    <property type="match status" value="1"/>
</dbReference>
<dbReference type="RefSeq" id="WP_254156067.1">
    <property type="nucleotide sequence ID" value="NZ_CP100355.1"/>
</dbReference>
<evidence type="ECO:0000313" key="4">
    <source>
        <dbReference type="Proteomes" id="UP001056855"/>
    </source>
</evidence>
<reference evidence="3" key="1">
    <citation type="submission" date="2022-06" db="EMBL/GenBank/DDBJ databases">
        <title>Diverse halophilic archaea isolated from saline environments.</title>
        <authorList>
            <person name="Cui H.-L."/>
        </authorList>
    </citation>
    <scope>NUCLEOTIDE SEQUENCE</scope>
    <source>
        <strain evidence="3">WLHS1</strain>
    </source>
</reference>
<name>A0A9E7SVF3_9EURY</name>
<dbReference type="Gene3D" id="1.10.10.10">
    <property type="entry name" value="Winged helix-like DNA-binding domain superfamily/Winged helix DNA-binding domain"/>
    <property type="match status" value="1"/>
</dbReference>
<evidence type="ECO:0000259" key="2">
    <source>
        <dbReference type="Pfam" id="PF24042"/>
    </source>
</evidence>
<dbReference type="InterPro" id="IPR055771">
    <property type="entry name" value="DUF7347"/>
</dbReference>
<evidence type="ECO:0000259" key="1">
    <source>
        <dbReference type="Pfam" id="PF24038"/>
    </source>
</evidence>
<dbReference type="Pfam" id="PF24042">
    <property type="entry name" value="DUF7351"/>
    <property type="match status" value="1"/>
</dbReference>
<gene>
    <name evidence="3" type="ORF">NGM29_10510</name>
</gene>
<dbReference type="InterPro" id="IPR055775">
    <property type="entry name" value="DUF7351"/>
</dbReference>